<evidence type="ECO:0000313" key="3">
    <source>
        <dbReference type="Proteomes" id="UP001055102"/>
    </source>
</evidence>
<accession>A0ABQ4STC7</accession>
<proteinExistence type="predicted"/>
<gene>
    <name evidence="2" type="ORF">AOPFMNJM_0218</name>
</gene>
<dbReference type="Proteomes" id="UP001055102">
    <property type="component" value="Unassembled WGS sequence"/>
</dbReference>
<organism evidence="2 3">
    <name type="scientific">Methylobacterium jeotgali</name>
    <dbReference type="NCBI Taxonomy" id="381630"/>
    <lineage>
        <taxon>Bacteria</taxon>
        <taxon>Pseudomonadati</taxon>
        <taxon>Pseudomonadota</taxon>
        <taxon>Alphaproteobacteria</taxon>
        <taxon>Hyphomicrobiales</taxon>
        <taxon>Methylobacteriaceae</taxon>
        <taxon>Methylobacterium</taxon>
    </lineage>
</organism>
<protein>
    <recommendedName>
        <fullName evidence="4">RAG2 PHD domain containing protein</fullName>
    </recommendedName>
</protein>
<dbReference type="RefSeq" id="WP_238273652.1">
    <property type="nucleotide sequence ID" value="NZ_BPQR01000003.1"/>
</dbReference>
<dbReference type="EMBL" id="BPQR01000003">
    <property type="protein sequence ID" value="GJE04926.1"/>
    <property type="molecule type" value="Genomic_DNA"/>
</dbReference>
<keyword evidence="3" id="KW-1185">Reference proteome</keyword>
<name>A0ABQ4STC7_9HYPH</name>
<sequence>MPLLVKPETLRRTADPAAETDPVPRRGEGPSFLVGRSAQGAWLAVEIHGLGAGIFRTRSDAVAYAAAETGCRREAVPVSEAPLVLRLR</sequence>
<evidence type="ECO:0000256" key="1">
    <source>
        <dbReference type="SAM" id="MobiDB-lite"/>
    </source>
</evidence>
<reference evidence="2" key="1">
    <citation type="journal article" date="2021" name="Front. Microbiol.">
        <title>Comprehensive Comparative Genomics and Phenotyping of Methylobacterium Species.</title>
        <authorList>
            <person name="Alessa O."/>
            <person name="Ogura Y."/>
            <person name="Fujitani Y."/>
            <person name="Takami H."/>
            <person name="Hayashi T."/>
            <person name="Sahin N."/>
            <person name="Tani A."/>
        </authorList>
    </citation>
    <scope>NUCLEOTIDE SEQUENCE</scope>
    <source>
        <strain evidence="2">LMG 23639</strain>
    </source>
</reference>
<reference evidence="2" key="2">
    <citation type="submission" date="2021-08" db="EMBL/GenBank/DDBJ databases">
        <authorList>
            <person name="Tani A."/>
            <person name="Ola A."/>
            <person name="Ogura Y."/>
            <person name="Katsura K."/>
            <person name="Hayashi T."/>
        </authorList>
    </citation>
    <scope>NUCLEOTIDE SEQUENCE</scope>
    <source>
        <strain evidence="2">LMG 23639</strain>
    </source>
</reference>
<comment type="caution">
    <text evidence="2">The sequence shown here is derived from an EMBL/GenBank/DDBJ whole genome shotgun (WGS) entry which is preliminary data.</text>
</comment>
<feature type="region of interest" description="Disordered" evidence="1">
    <location>
        <begin position="1"/>
        <end position="31"/>
    </location>
</feature>
<evidence type="ECO:0000313" key="2">
    <source>
        <dbReference type="EMBL" id="GJE04926.1"/>
    </source>
</evidence>
<evidence type="ECO:0008006" key="4">
    <source>
        <dbReference type="Google" id="ProtNLM"/>
    </source>
</evidence>